<dbReference type="InterPro" id="IPR001296">
    <property type="entry name" value="Glyco_trans_1"/>
</dbReference>
<dbReference type="PANTHER" id="PTHR46401:SF2">
    <property type="entry name" value="GLYCOSYLTRANSFERASE WBBK-RELATED"/>
    <property type="match status" value="1"/>
</dbReference>
<dbReference type="RefSeq" id="WP_127886091.1">
    <property type="nucleotide sequence ID" value="NZ_CP028137.1"/>
</dbReference>
<dbReference type="AlphaFoldDB" id="A0A3Q9UWK6"/>
<proteinExistence type="predicted"/>
<evidence type="ECO:0000313" key="4">
    <source>
        <dbReference type="EMBL" id="AZZ51014.1"/>
    </source>
</evidence>
<evidence type="ECO:0000256" key="2">
    <source>
        <dbReference type="SAM" id="MobiDB-lite"/>
    </source>
</evidence>
<evidence type="ECO:0000313" key="5">
    <source>
        <dbReference type="Proteomes" id="UP000285317"/>
    </source>
</evidence>
<dbReference type="GO" id="GO:0016757">
    <property type="term" value="F:glycosyltransferase activity"/>
    <property type="evidence" value="ECO:0007669"/>
    <property type="project" value="InterPro"/>
</dbReference>
<dbReference type="EMBL" id="CP028137">
    <property type="protein sequence ID" value="AZZ51014.1"/>
    <property type="molecule type" value="Genomic_DNA"/>
</dbReference>
<feature type="domain" description="Glycosyl transferase family 1" evidence="3">
    <location>
        <begin position="320"/>
        <end position="475"/>
    </location>
</feature>
<feature type="compositionally biased region" description="Acidic residues" evidence="2">
    <location>
        <begin position="504"/>
        <end position="527"/>
    </location>
</feature>
<dbReference type="GO" id="GO:0009103">
    <property type="term" value="P:lipopolysaccharide biosynthetic process"/>
    <property type="evidence" value="ECO:0007669"/>
    <property type="project" value="TreeGrafter"/>
</dbReference>
<keyword evidence="1" id="KW-0808">Transferase</keyword>
<gene>
    <name evidence="4" type="ORF">C1I64_02425</name>
</gene>
<dbReference type="SUPFAM" id="SSF53756">
    <property type="entry name" value="UDP-Glycosyltransferase/glycogen phosphorylase"/>
    <property type="match status" value="1"/>
</dbReference>
<reference evidence="4 5" key="1">
    <citation type="submission" date="2018-03" db="EMBL/GenBank/DDBJ databases">
        <title>Bacteriophage NCPPB3778 and a type I-E CRISPR drive the evolution of the US Biological Select Agent, Rathayibacter toxicus.</title>
        <authorList>
            <person name="Davis E.W.II."/>
            <person name="Tabima J.F."/>
            <person name="Weisberg A.J."/>
            <person name="Dantas Lopes L."/>
            <person name="Wiseman M.S."/>
            <person name="Wiseman M.S."/>
            <person name="Pupko T."/>
            <person name="Belcher M.S."/>
            <person name="Sechler A.J."/>
            <person name="Tancos M.A."/>
            <person name="Schroeder B.K."/>
            <person name="Murray T.D."/>
            <person name="Luster D.G."/>
            <person name="Schneider W.L."/>
            <person name="Rogers E."/>
            <person name="Andreote F.D."/>
            <person name="Grunwald N.J."/>
            <person name="Putnam M.L."/>
            <person name="Chang J.H."/>
        </authorList>
    </citation>
    <scope>NUCLEOTIDE SEQUENCE [LARGE SCALE GENOMIC DNA]</scope>
    <source>
        <strain evidence="4 5">DSM 15932</strain>
    </source>
</reference>
<organism evidence="4 5">
    <name type="scientific">Rathayibacter festucae DSM 15932</name>
    <dbReference type="NCBI Taxonomy" id="1328866"/>
    <lineage>
        <taxon>Bacteria</taxon>
        <taxon>Bacillati</taxon>
        <taxon>Actinomycetota</taxon>
        <taxon>Actinomycetes</taxon>
        <taxon>Micrococcales</taxon>
        <taxon>Microbacteriaceae</taxon>
        <taxon>Rathayibacter</taxon>
    </lineage>
</organism>
<evidence type="ECO:0000256" key="1">
    <source>
        <dbReference type="ARBA" id="ARBA00022679"/>
    </source>
</evidence>
<name>A0A3Q9UWK6_9MICO</name>
<accession>A0A3Q9UWK6</accession>
<dbReference type="Pfam" id="PF00534">
    <property type="entry name" value="Glycos_transf_1"/>
    <property type="match status" value="1"/>
</dbReference>
<evidence type="ECO:0000259" key="3">
    <source>
        <dbReference type="Pfam" id="PF00534"/>
    </source>
</evidence>
<dbReference type="Proteomes" id="UP000285317">
    <property type="component" value="Chromosome"/>
</dbReference>
<dbReference type="Gene3D" id="3.40.50.2000">
    <property type="entry name" value="Glycogen Phosphorylase B"/>
    <property type="match status" value="1"/>
</dbReference>
<sequence>MSEGTAAARAERSEAMLQRLEQIGALLFDEDTRRSLLARGPGPYLDEVAREIRLRGDDELTWVALVSFTAAYPTSELFQWFRRAIALAPEEAALRIFMEAGSRTATGFADLGARVEVVTGAVLVDVDFPARHGHNTGVQRVVRQTVSRWDATHEIIPVAWVHGSLSFRRLSAIERERVVDWAASDRRAWRHGDPERTEFVVPYRCVVVIPSVPEYNQCGPLSALAEHSGNEVVILGHDAIPVISADTVPPEETVRYVNFLSVVKHAARVATVSSAAALEYGGFVRALPAQGLVGPSVQAVPLPVELPDGIRTVGGTTSSMPLVLCVGSQEPRKNHLAVLHAAEVLWRAGLRFRLRFIGGANPWSHQVFDPRVRELVAAGRPVEVLRGVGDDVLVASYREARFLAFPSLHEGYGLPVAEALSIGLPVLTSKFGSTAQIAEHGGCVLIDPASDDELIDAMRALLTDAELLERLRREAVERPVRTWDDYAAELWEALIAPSAFLDSEPLDSEPTDSEPLDSEPTDSESLEPESAGPERLDPEPTEPEEARRAQ</sequence>
<feature type="region of interest" description="Disordered" evidence="2">
    <location>
        <begin position="501"/>
        <end position="550"/>
    </location>
</feature>
<protein>
    <recommendedName>
        <fullName evidence="3">Glycosyl transferase family 1 domain-containing protein</fullName>
    </recommendedName>
</protein>
<dbReference type="CDD" id="cd03809">
    <property type="entry name" value="GT4_MtfB-like"/>
    <property type="match status" value="1"/>
</dbReference>
<dbReference type="KEGG" id="rfs:C1I64_02425"/>
<dbReference type="PANTHER" id="PTHR46401">
    <property type="entry name" value="GLYCOSYLTRANSFERASE WBBK-RELATED"/>
    <property type="match status" value="1"/>
</dbReference>
<feature type="compositionally biased region" description="Basic and acidic residues" evidence="2">
    <location>
        <begin position="532"/>
        <end position="550"/>
    </location>
</feature>